<reference evidence="2" key="1">
    <citation type="submission" date="2015-05" db="UniProtKB">
        <authorList>
            <consortium name="EnsemblMetazoa"/>
        </authorList>
    </citation>
    <scope>IDENTIFICATION</scope>
</reference>
<evidence type="ECO:0000313" key="3">
    <source>
        <dbReference type="Proteomes" id="UP000015103"/>
    </source>
</evidence>
<dbReference type="EnsemblMetazoa" id="RPRC005367-RA">
    <property type="protein sequence ID" value="RPRC005367-PA"/>
    <property type="gene ID" value="RPRC005367"/>
</dbReference>
<evidence type="ECO:0000313" key="2">
    <source>
        <dbReference type="EnsemblMetazoa" id="RPRC005367-PA"/>
    </source>
</evidence>
<sequence length="139" mass="15439">MPSETEEFSVCEDNSNDEELYLKSTIGKKSVSDDSKEDIYCYEVNGEKNCAKEIDIPFDLKSNNEIEDFLEPGADNAEVPARVKKASESSPDDGNKVKVTELEGFHHSDGSSEVHIFDDDLEDVKRPNEDGTENTEGVS</sequence>
<organism evidence="2 3">
    <name type="scientific">Rhodnius prolixus</name>
    <name type="common">Triatomid bug</name>
    <dbReference type="NCBI Taxonomy" id="13249"/>
    <lineage>
        <taxon>Eukaryota</taxon>
        <taxon>Metazoa</taxon>
        <taxon>Ecdysozoa</taxon>
        <taxon>Arthropoda</taxon>
        <taxon>Hexapoda</taxon>
        <taxon>Insecta</taxon>
        <taxon>Pterygota</taxon>
        <taxon>Neoptera</taxon>
        <taxon>Paraneoptera</taxon>
        <taxon>Hemiptera</taxon>
        <taxon>Heteroptera</taxon>
        <taxon>Panheteroptera</taxon>
        <taxon>Cimicomorpha</taxon>
        <taxon>Reduviidae</taxon>
        <taxon>Triatominae</taxon>
        <taxon>Rhodnius</taxon>
    </lineage>
</organism>
<proteinExistence type="predicted"/>
<dbReference type="InParanoid" id="T1HMU3"/>
<evidence type="ECO:0000256" key="1">
    <source>
        <dbReference type="SAM" id="MobiDB-lite"/>
    </source>
</evidence>
<dbReference type="VEuPathDB" id="VectorBase:RPRC005367"/>
<dbReference type="EMBL" id="ACPB03008511">
    <property type="status" value="NOT_ANNOTATED_CDS"/>
    <property type="molecule type" value="Genomic_DNA"/>
</dbReference>
<keyword evidence="3" id="KW-1185">Reference proteome</keyword>
<dbReference type="HOGENOM" id="CLU_1850211_0_0_1"/>
<feature type="compositionally biased region" description="Basic and acidic residues" evidence="1">
    <location>
        <begin position="93"/>
        <end position="129"/>
    </location>
</feature>
<dbReference type="Proteomes" id="UP000015103">
    <property type="component" value="Unassembled WGS sequence"/>
</dbReference>
<feature type="region of interest" description="Disordered" evidence="1">
    <location>
        <begin position="72"/>
        <end position="139"/>
    </location>
</feature>
<name>T1HMU3_RHOPR</name>
<accession>T1HMU3</accession>
<protein>
    <submittedName>
        <fullName evidence="2">Uncharacterized protein</fullName>
    </submittedName>
</protein>
<dbReference type="AlphaFoldDB" id="T1HMU3"/>